<proteinExistence type="predicted"/>
<dbReference type="OrthoDB" id="6377396at2759"/>
<organism evidence="2 3">
    <name type="scientific">Trichonephila inaurata madagascariensis</name>
    <dbReference type="NCBI Taxonomy" id="2747483"/>
    <lineage>
        <taxon>Eukaryota</taxon>
        <taxon>Metazoa</taxon>
        <taxon>Ecdysozoa</taxon>
        <taxon>Arthropoda</taxon>
        <taxon>Chelicerata</taxon>
        <taxon>Arachnida</taxon>
        <taxon>Araneae</taxon>
        <taxon>Araneomorphae</taxon>
        <taxon>Entelegynae</taxon>
        <taxon>Araneoidea</taxon>
        <taxon>Nephilidae</taxon>
        <taxon>Trichonephila</taxon>
        <taxon>Trichonephila inaurata</taxon>
    </lineage>
</organism>
<evidence type="ECO:0000313" key="2">
    <source>
        <dbReference type="EMBL" id="GFY52360.1"/>
    </source>
</evidence>
<dbReference type="EMBL" id="BMAV01008652">
    <property type="protein sequence ID" value="GFY52360.1"/>
    <property type="molecule type" value="Genomic_DNA"/>
</dbReference>
<keyword evidence="3" id="KW-1185">Reference proteome</keyword>
<protein>
    <submittedName>
        <fullName evidence="2">Uncharacterized protein</fullName>
    </submittedName>
</protein>
<dbReference type="InterPro" id="IPR013783">
    <property type="entry name" value="Ig-like_fold"/>
</dbReference>
<evidence type="ECO:0000313" key="3">
    <source>
        <dbReference type="Proteomes" id="UP000886998"/>
    </source>
</evidence>
<reference evidence="2" key="1">
    <citation type="submission" date="2020-08" db="EMBL/GenBank/DDBJ databases">
        <title>Multicomponent nature underlies the extraordinary mechanical properties of spider dragline silk.</title>
        <authorList>
            <person name="Kono N."/>
            <person name="Nakamura H."/>
            <person name="Mori M."/>
            <person name="Yoshida Y."/>
            <person name="Ohtoshi R."/>
            <person name="Malay A.D."/>
            <person name="Moran D.A.P."/>
            <person name="Tomita M."/>
            <person name="Numata K."/>
            <person name="Arakawa K."/>
        </authorList>
    </citation>
    <scope>NUCLEOTIDE SEQUENCE</scope>
</reference>
<sequence>MVFRDDSSCCVRWSDRSPETHWKLDHRHSFSTFDMMVGWYRSSNTVPPTLIRPDGKVFDHHWQESSTAGIRHRSLEDAPGYIPPEDFIDPDDSTTGRSHISPTFDESTPRSVTTQLGQTAYLHCIVNNLGDKTNKVFLGILLSMIDASIMMEA</sequence>
<feature type="region of interest" description="Disordered" evidence="1">
    <location>
        <begin position="89"/>
        <end position="111"/>
    </location>
</feature>
<comment type="caution">
    <text evidence="2">The sequence shown here is derived from an EMBL/GenBank/DDBJ whole genome shotgun (WGS) entry which is preliminary data.</text>
</comment>
<accession>A0A8X6XGR9</accession>
<name>A0A8X6XGR9_9ARAC</name>
<dbReference type="Proteomes" id="UP000886998">
    <property type="component" value="Unassembled WGS sequence"/>
</dbReference>
<feature type="compositionally biased region" description="Polar residues" evidence="1">
    <location>
        <begin position="93"/>
        <end position="111"/>
    </location>
</feature>
<dbReference type="AlphaFoldDB" id="A0A8X6XGR9"/>
<gene>
    <name evidence="2" type="ORF">TNIN_488301</name>
</gene>
<evidence type="ECO:0000256" key="1">
    <source>
        <dbReference type="SAM" id="MobiDB-lite"/>
    </source>
</evidence>
<dbReference type="Gene3D" id="2.60.40.10">
    <property type="entry name" value="Immunoglobulins"/>
    <property type="match status" value="1"/>
</dbReference>